<evidence type="ECO:0000313" key="2">
    <source>
        <dbReference type="Proteomes" id="UP001500542"/>
    </source>
</evidence>
<keyword evidence="2" id="KW-1185">Reference proteome</keyword>
<comment type="caution">
    <text evidence="1">The sequence shown here is derived from an EMBL/GenBank/DDBJ whole genome shotgun (WGS) entry which is preliminary data.</text>
</comment>
<dbReference type="Proteomes" id="UP001500542">
    <property type="component" value="Unassembled WGS sequence"/>
</dbReference>
<reference evidence="1 2" key="1">
    <citation type="journal article" date="2019" name="Int. J. Syst. Evol. Microbiol.">
        <title>The Global Catalogue of Microorganisms (GCM) 10K type strain sequencing project: providing services to taxonomists for standard genome sequencing and annotation.</title>
        <authorList>
            <consortium name="The Broad Institute Genomics Platform"/>
            <consortium name="The Broad Institute Genome Sequencing Center for Infectious Disease"/>
            <person name="Wu L."/>
            <person name="Ma J."/>
        </authorList>
    </citation>
    <scope>NUCLEOTIDE SEQUENCE [LARGE SCALE GENOMIC DNA]</scope>
    <source>
        <strain evidence="1 2">JCM 10977</strain>
    </source>
</reference>
<proteinExistence type="predicted"/>
<accession>A0ABN1R690</accession>
<dbReference type="EMBL" id="BAAAHK010000013">
    <property type="protein sequence ID" value="GAA0952492.1"/>
    <property type="molecule type" value="Genomic_DNA"/>
</dbReference>
<gene>
    <name evidence="1" type="ORF">GCM10009554_55540</name>
</gene>
<organism evidence="1 2">
    <name type="scientific">Kribbella koreensis</name>
    <dbReference type="NCBI Taxonomy" id="57909"/>
    <lineage>
        <taxon>Bacteria</taxon>
        <taxon>Bacillati</taxon>
        <taxon>Actinomycetota</taxon>
        <taxon>Actinomycetes</taxon>
        <taxon>Propionibacteriales</taxon>
        <taxon>Kribbellaceae</taxon>
        <taxon>Kribbella</taxon>
    </lineage>
</organism>
<evidence type="ECO:0000313" key="1">
    <source>
        <dbReference type="EMBL" id="GAA0952492.1"/>
    </source>
</evidence>
<protein>
    <submittedName>
        <fullName evidence="1">Uncharacterized protein</fullName>
    </submittedName>
</protein>
<name>A0ABN1R690_9ACTN</name>
<sequence>MLLRQLARCEQDGGVLMLRASVRGGAGREAVVLLAWVWGGVDWGSCGQVGAGGMAGVVGRCERQVLVGELAGEEVWG</sequence>